<evidence type="ECO:0000313" key="8">
    <source>
        <dbReference type="Proteomes" id="UP000273786"/>
    </source>
</evidence>
<dbReference type="GO" id="GO:0022857">
    <property type="term" value="F:transmembrane transporter activity"/>
    <property type="evidence" value="ECO:0007669"/>
    <property type="project" value="InterPro"/>
</dbReference>
<feature type="transmembrane region" description="Helical" evidence="5">
    <location>
        <begin position="220"/>
        <end position="241"/>
    </location>
</feature>
<gene>
    <name evidence="7" type="ORF">EH240_05275</name>
</gene>
<keyword evidence="2 5" id="KW-0812">Transmembrane</keyword>
<dbReference type="Gene3D" id="1.20.1250.20">
    <property type="entry name" value="MFS general substrate transporter like domains"/>
    <property type="match status" value="2"/>
</dbReference>
<keyword evidence="3 5" id="KW-1133">Transmembrane helix</keyword>
<dbReference type="InterPro" id="IPR020846">
    <property type="entry name" value="MFS_dom"/>
</dbReference>
<feature type="transmembrane region" description="Helical" evidence="5">
    <location>
        <begin position="54"/>
        <end position="76"/>
    </location>
</feature>
<comment type="subcellular location">
    <subcellularLocation>
        <location evidence="1">Membrane</location>
        <topology evidence="1">Multi-pass membrane protein</topology>
    </subcellularLocation>
</comment>
<feature type="transmembrane region" description="Helical" evidence="5">
    <location>
        <begin position="116"/>
        <end position="136"/>
    </location>
</feature>
<dbReference type="PANTHER" id="PTHR23518">
    <property type="entry name" value="C-METHYLTRANSFERASE"/>
    <property type="match status" value="1"/>
</dbReference>
<dbReference type="PROSITE" id="PS50850">
    <property type="entry name" value="MFS"/>
    <property type="match status" value="1"/>
</dbReference>
<dbReference type="SUPFAM" id="SSF103473">
    <property type="entry name" value="MFS general substrate transporter"/>
    <property type="match status" value="1"/>
</dbReference>
<feature type="transmembrane region" description="Helical" evidence="5">
    <location>
        <begin position="142"/>
        <end position="161"/>
    </location>
</feature>
<feature type="transmembrane region" description="Helical" evidence="5">
    <location>
        <begin position="338"/>
        <end position="357"/>
    </location>
</feature>
<reference evidence="7 8" key="1">
    <citation type="submission" date="2018-11" db="EMBL/GenBank/DDBJ databases">
        <title>the genome of Mesorhizobium tamadayense DSM 28320.</title>
        <authorList>
            <person name="Gao J."/>
        </authorList>
    </citation>
    <scope>NUCLEOTIDE SEQUENCE [LARGE SCALE GENOMIC DNA]</scope>
    <source>
        <strain evidence="7 8">DSM 28320</strain>
    </source>
</reference>
<dbReference type="CDD" id="cd17370">
    <property type="entry name" value="MFS_MJ1317_like"/>
    <property type="match status" value="1"/>
</dbReference>
<protein>
    <submittedName>
        <fullName evidence="7">MFS transporter</fullName>
    </submittedName>
</protein>
<organism evidence="7 8">
    <name type="scientific">Mesorhizobium tamadayense</name>
    <dbReference type="NCBI Taxonomy" id="425306"/>
    <lineage>
        <taxon>Bacteria</taxon>
        <taxon>Pseudomonadati</taxon>
        <taxon>Pseudomonadota</taxon>
        <taxon>Alphaproteobacteria</taxon>
        <taxon>Hyphomicrobiales</taxon>
        <taxon>Phyllobacteriaceae</taxon>
        <taxon>Mesorhizobium</taxon>
    </lineage>
</organism>
<feature type="domain" description="Major facilitator superfamily (MFS) profile" evidence="6">
    <location>
        <begin position="1"/>
        <end position="361"/>
    </location>
</feature>
<evidence type="ECO:0000256" key="1">
    <source>
        <dbReference type="ARBA" id="ARBA00004141"/>
    </source>
</evidence>
<proteinExistence type="predicted"/>
<evidence type="ECO:0000256" key="3">
    <source>
        <dbReference type="ARBA" id="ARBA00022989"/>
    </source>
</evidence>
<sequence>MLYPILPIFLTQTLHASGSVVGLVDGIAQATQNIVQGFSGWLSDRLQKRKPIALVGYFLAAIAKPLIGLATAWPMVLGARFGDRLGAGFRSAPRAALVASSVAEEHRGKAFGLEGIGDNLGAFLGPLLAVLLLVSLNVDIRWIFYLALIPGLLAFLMVLLVREQQLAVSAKATLDVNLRRFPKAYWTYLLVTALFGIGNSSNAFLILQTKDIGASLEATILIYAGFNLVAALISYPAGLLSDRFGRKGVLLASFTIFLIAYVGFAVIRNIYLIGLLFAFYGLYQGIFRSVGKAFASDFVPQQLRASSIGWYSSTVGLLELMASLVAGQLWDRVSHEAVFVYGAIFAVVGCVGLLALIPWQTNRHRASTAS</sequence>
<dbReference type="InterPro" id="IPR005829">
    <property type="entry name" value="Sugar_transporter_CS"/>
</dbReference>
<evidence type="ECO:0000256" key="4">
    <source>
        <dbReference type="ARBA" id="ARBA00023136"/>
    </source>
</evidence>
<evidence type="ECO:0000259" key="6">
    <source>
        <dbReference type="PROSITE" id="PS50850"/>
    </source>
</evidence>
<dbReference type="OrthoDB" id="9803985at2"/>
<dbReference type="GO" id="GO:0016020">
    <property type="term" value="C:membrane"/>
    <property type="evidence" value="ECO:0007669"/>
    <property type="project" value="UniProtKB-SubCell"/>
</dbReference>
<accession>A0A3P3G546</accession>
<feature type="transmembrane region" description="Helical" evidence="5">
    <location>
        <begin position="248"/>
        <end position="264"/>
    </location>
</feature>
<dbReference type="PANTHER" id="PTHR23518:SF2">
    <property type="entry name" value="MAJOR FACILITATOR SUPERFAMILY TRANSPORTER"/>
    <property type="match status" value="1"/>
</dbReference>
<dbReference type="InterPro" id="IPR011701">
    <property type="entry name" value="MFS"/>
</dbReference>
<feature type="transmembrane region" description="Helical" evidence="5">
    <location>
        <begin position="270"/>
        <end position="287"/>
    </location>
</feature>
<dbReference type="Pfam" id="PF07690">
    <property type="entry name" value="MFS_1"/>
    <property type="match status" value="1"/>
</dbReference>
<feature type="transmembrane region" description="Helical" evidence="5">
    <location>
        <begin position="308"/>
        <end position="326"/>
    </location>
</feature>
<keyword evidence="4 5" id="KW-0472">Membrane</keyword>
<dbReference type="Proteomes" id="UP000273786">
    <property type="component" value="Unassembled WGS sequence"/>
</dbReference>
<evidence type="ECO:0000256" key="2">
    <source>
        <dbReference type="ARBA" id="ARBA00022692"/>
    </source>
</evidence>
<evidence type="ECO:0000313" key="7">
    <source>
        <dbReference type="EMBL" id="RRI05944.1"/>
    </source>
</evidence>
<dbReference type="InterPro" id="IPR036259">
    <property type="entry name" value="MFS_trans_sf"/>
</dbReference>
<feature type="transmembrane region" description="Helical" evidence="5">
    <location>
        <begin position="185"/>
        <end position="208"/>
    </location>
</feature>
<dbReference type="PROSITE" id="PS00216">
    <property type="entry name" value="SUGAR_TRANSPORT_1"/>
    <property type="match status" value="1"/>
</dbReference>
<name>A0A3P3G546_9HYPH</name>
<comment type="caution">
    <text evidence="7">The sequence shown here is derived from an EMBL/GenBank/DDBJ whole genome shotgun (WGS) entry which is preliminary data.</text>
</comment>
<evidence type="ECO:0000256" key="5">
    <source>
        <dbReference type="SAM" id="Phobius"/>
    </source>
</evidence>
<dbReference type="EMBL" id="RQXT01000004">
    <property type="protein sequence ID" value="RRI05944.1"/>
    <property type="molecule type" value="Genomic_DNA"/>
</dbReference>
<dbReference type="AlphaFoldDB" id="A0A3P3G546"/>
<keyword evidence="8" id="KW-1185">Reference proteome</keyword>